<dbReference type="Proteomes" id="UP000272025">
    <property type="component" value="Unassembled WGS sequence"/>
</dbReference>
<evidence type="ECO:0008006" key="4">
    <source>
        <dbReference type="Google" id="ProtNLM"/>
    </source>
</evidence>
<sequence length="68" mass="7843">MRTGGWIIATPGLAWSIILPVRRSMIRVAFADQGSEQPASLGEWKSKMAVVTRRRTRLYQERKYSTEF</sequence>
<reference evidence="2 3" key="1">
    <citation type="journal article" date="2018" name="Mol. Ecol.">
        <title>The obligate alkalophilic soda-lake fungus Sodiomyces alkalinus has shifted to a protein diet.</title>
        <authorList>
            <person name="Grum-Grzhimaylo A.A."/>
            <person name="Falkoski D.L."/>
            <person name="van den Heuvel J."/>
            <person name="Valero-Jimenez C.A."/>
            <person name="Min B."/>
            <person name="Choi I.G."/>
            <person name="Lipzen A."/>
            <person name="Daum C.G."/>
            <person name="Aanen D.K."/>
            <person name="Tsang A."/>
            <person name="Henrissat B."/>
            <person name="Bilanenko E.N."/>
            <person name="de Vries R.P."/>
            <person name="van Kan J.A.L."/>
            <person name="Grigoriev I.V."/>
            <person name="Debets A.J.M."/>
        </authorList>
    </citation>
    <scope>NUCLEOTIDE SEQUENCE [LARGE SCALE GENOMIC DNA]</scope>
    <source>
        <strain evidence="2 3">F11</strain>
    </source>
</reference>
<protein>
    <recommendedName>
        <fullName evidence="4">Secreted protein</fullName>
    </recommendedName>
</protein>
<organism evidence="2 3">
    <name type="scientific">Sodiomyces alkalinus (strain CBS 110278 / VKM F-3762 / F11)</name>
    <name type="common">Alkaliphilic filamentous fungus</name>
    <dbReference type="NCBI Taxonomy" id="1314773"/>
    <lineage>
        <taxon>Eukaryota</taxon>
        <taxon>Fungi</taxon>
        <taxon>Dikarya</taxon>
        <taxon>Ascomycota</taxon>
        <taxon>Pezizomycotina</taxon>
        <taxon>Sordariomycetes</taxon>
        <taxon>Hypocreomycetidae</taxon>
        <taxon>Glomerellales</taxon>
        <taxon>Plectosphaerellaceae</taxon>
        <taxon>Sodiomyces</taxon>
    </lineage>
</organism>
<gene>
    <name evidence="2" type="ORF">SODALDRAFT_207296</name>
</gene>
<dbReference type="GeneID" id="39575728"/>
<keyword evidence="3" id="KW-1185">Reference proteome</keyword>
<evidence type="ECO:0000313" key="2">
    <source>
        <dbReference type="EMBL" id="ROT36795.1"/>
    </source>
</evidence>
<evidence type="ECO:0000313" key="3">
    <source>
        <dbReference type="Proteomes" id="UP000272025"/>
    </source>
</evidence>
<keyword evidence="1" id="KW-0732">Signal</keyword>
<accession>A0A3N2PQN9</accession>
<feature type="signal peptide" evidence="1">
    <location>
        <begin position="1"/>
        <end position="16"/>
    </location>
</feature>
<dbReference type="AlphaFoldDB" id="A0A3N2PQN9"/>
<feature type="chain" id="PRO_5018164391" description="Secreted protein" evidence="1">
    <location>
        <begin position="17"/>
        <end position="68"/>
    </location>
</feature>
<dbReference type="RefSeq" id="XP_028464601.1">
    <property type="nucleotide sequence ID" value="XM_028607250.1"/>
</dbReference>
<proteinExistence type="predicted"/>
<name>A0A3N2PQN9_SODAK</name>
<evidence type="ECO:0000256" key="1">
    <source>
        <dbReference type="SAM" id="SignalP"/>
    </source>
</evidence>
<dbReference type="EMBL" id="ML119058">
    <property type="protein sequence ID" value="ROT36795.1"/>
    <property type="molecule type" value="Genomic_DNA"/>
</dbReference>